<dbReference type="Proteomes" id="UP000094764">
    <property type="component" value="Unassembled WGS sequence"/>
</dbReference>
<dbReference type="AlphaFoldDB" id="A0A1E5H1Q4"/>
<name>A0A1E5H1Q4_9ENTE</name>
<keyword evidence="4" id="KW-1185">Reference proteome</keyword>
<evidence type="ECO:0000313" key="3">
    <source>
        <dbReference type="EMBL" id="OEG18826.1"/>
    </source>
</evidence>
<comment type="caution">
    <text evidence="3">The sequence shown here is derived from an EMBL/GenBank/DDBJ whole genome shotgun (WGS) entry which is preliminary data.</text>
</comment>
<dbReference type="Pfam" id="PF13175">
    <property type="entry name" value="AAA_15"/>
    <property type="match status" value="1"/>
</dbReference>
<reference evidence="4" key="1">
    <citation type="submission" date="2016-09" db="EMBL/GenBank/DDBJ databases">
        <authorList>
            <person name="Gulvik C.A."/>
        </authorList>
    </citation>
    <scope>NUCLEOTIDE SEQUENCE [LARGE SCALE GENOMIC DNA]</scope>
    <source>
        <strain evidence="4">LMG 26306</strain>
    </source>
</reference>
<proteinExistence type="predicted"/>
<dbReference type="InterPro" id="IPR034139">
    <property type="entry name" value="TOPRIM_OLD"/>
</dbReference>
<dbReference type="STRING" id="903983.BCR23_12855"/>
<feature type="domain" description="OLD protein-like TOPRIM" evidence="2">
    <location>
        <begin position="422"/>
        <end position="493"/>
    </location>
</feature>
<dbReference type="PANTHER" id="PTHR43581">
    <property type="entry name" value="ATP/GTP PHOSPHATASE"/>
    <property type="match status" value="1"/>
</dbReference>
<sequence>MKLKQLKLKNFRGYSSDTYLEVSDLTALIGKNDAGKSTVLEALEIFFNNKLVVCEREDLSVKATSDCIEISCIFSDFPDSLTIDTASSTTLENENLLNQDGLLEIKKVFKCSTSKPKPATFISCVHPSANNFNDLLLLKQADLKKRATELGVDESKYDKRNNSSIRQAILELPLVDLDKKIQDIPVDAQDAKKLYSSLETFLPVFALFQSDRSSSDSDKEITDPMSIAISQALQGLEEEMNRIKLEVQAKATETASRTLEKLKEMNSELAESLTPEFKSDPKFDSLFKLTIKSDDDISINKRGSGVRRLILLNFFRAEAERKLSEDERNSDIIYAFEEPETSQHPSHQKMLIESFIELSNKENCQVLLTTHTPALGELLPLESLRLIEKTDGVASIYKEGDATYDKIRNTLGILSEQIPNTAKAIILVEGKTDLVFFDHLCKVLKDNNQINSTFSEKNIVLTPTGGCDNLKAWVTKKVVNNLGLPFAIFLDSDRMNEGEKTKNTKLVSINRNQGVKAFHTRKREAENYLHSDLFNGEVEIGDYNDVKEEVNKYNNMVSRKKVLEKYWRQMSFDQIRQREIFRDESGKERFELTEIIQELLDII</sequence>
<dbReference type="EMBL" id="MIKB01000002">
    <property type="protein sequence ID" value="OEG18826.1"/>
    <property type="molecule type" value="Genomic_DNA"/>
</dbReference>
<dbReference type="InterPro" id="IPR041685">
    <property type="entry name" value="AAA_GajA/Old/RecF-like"/>
</dbReference>
<dbReference type="OrthoDB" id="308933at2"/>
<gene>
    <name evidence="3" type="ORF">BCR23_12855</name>
</gene>
<evidence type="ECO:0000259" key="2">
    <source>
        <dbReference type="Pfam" id="PF20469"/>
    </source>
</evidence>
<dbReference type="SUPFAM" id="SSF52540">
    <property type="entry name" value="P-loop containing nucleoside triphosphate hydrolases"/>
    <property type="match status" value="1"/>
</dbReference>
<dbReference type="Gene3D" id="3.40.50.300">
    <property type="entry name" value="P-loop containing nucleotide triphosphate hydrolases"/>
    <property type="match status" value="1"/>
</dbReference>
<evidence type="ECO:0000313" key="4">
    <source>
        <dbReference type="Proteomes" id="UP000094764"/>
    </source>
</evidence>
<accession>A0A1E5H1Q4</accession>
<protein>
    <submittedName>
        <fullName evidence="3">Lantibiotic ABC transporter</fullName>
    </submittedName>
</protein>
<dbReference type="Pfam" id="PF20469">
    <property type="entry name" value="OLD-like_TOPRIM"/>
    <property type="match status" value="1"/>
</dbReference>
<dbReference type="PANTHER" id="PTHR43581:SF4">
    <property type="entry name" value="ATP_GTP PHOSPHATASE"/>
    <property type="match status" value="1"/>
</dbReference>
<dbReference type="PATRIC" id="fig|903983.4.peg.1484"/>
<evidence type="ECO:0000259" key="1">
    <source>
        <dbReference type="Pfam" id="PF13175"/>
    </source>
</evidence>
<feature type="domain" description="Endonuclease GajA/Old nuclease/RecF-like AAA" evidence="1">
    <location>
        <begin position="1"/>
        <end position="374"/>
    </location>
</feature>
<dbReference type="RefSeq" id="WP_069634013.1">
    <property type="nucleotide sequence ID" value="NZ_JXKZ01000020.1"/>
</dbReference>
<dbReference type="InterPro" id="IPR051396">
    <property type="entry name" value="Bact_Antivir_Def_Nuclease"/>
</dbReference>
<dbReference type="InterPro" id="IPR027417">
    <property type="entry name" value="P-loop_NTPase"/>
</dbReference>
<organism evidence="3 4">
    <name type="scientific">Enterococcus quebecensis</name>
    <dbReference type="NCBI Taxonomy" id="903983"/>
    <lineage>
        <taxon>Bacteria</taxon>
        <taxon>Bacillati</taxon>
        <taxon>Bacillota</taxon>
        <taxon>Bacilli</taxon>
        <taxon>Lactobacillales</taxon>
        <taxon>Enterococcaceae</taxon>
        <taxon>Enterococcus</taxon>
    </lineage>
</organism>